<dbReference type="RefSeq" id="WP_270948443.1">
    <property type="nucleotide sequence ID" value="NZ_JAQGLA010000011.1"/>
</dbReference>
<organism evidence="1 2">
    <name type="scientific">Saccharopolyspora oryzae</name>
    <dbReference type="NCBI Taxonomy" id="2997343"/>
    <lineage>
        <taxon>Bacteria</taxon>
        <taxon>Bacillati</taxon>
        <taxon>Actinomycetota</taxon>
        <taxon>Actinomycetes</taxon>
        <taxon>Pseudonocardiales</taxon>
        <taxon>Pseudonocardiaceae</taxon>
        <taxon>Saccharopolyspora</taxon>
    </lineage>
</organism>
<comment type="caution">
    <text evidence="1">The sequence shown here is derived from an EMBL/GenBank/DDBJ whole genome shotgun (WGS) entry which is preliminary data.</text>
</comment>
<gene>
    <name evidence="1" type="ORF">OU415_10505</name>
</gene>
<dbReference type="Gene3D" id="2.80.10.50">
    <property type="match status" value="1"/>
</dbReference>
<protein>
    <recommendedName>
        <fullName evidence="3">Ricin B lectin domain-containing protein</fullName>
    </recommendedName>
</protein>
<sequence length="157" mass="16799">MATLAMAPALPASAQADWGNSTEITNVGNGTHWVSPGAGQNIETTTEATGPWGSWTLEQQQDGSTVFRNRATNECAESTMQANGPVFTAPCAVWKQGQKWDLVRSPHGGFVITPQSRPGLAVVADQYYRGPELMLGQRPLDTGGNSDTPNAVFSFRF</sequence>
<proteinExistence type="predicted"/>
<dbReference type="Proteomes" id="UP001210380">
    <property type="component" value="Unassembled WGS sequence"/>
</dbReference>
<name>A0ABT4UXK5_9PSEU</name>
<accession>A0ABT4UXK5</accession>
<dbReference type="InterPro" id="IPR035992">
    <property type="entry name" value="Ricin_B-like_lectins"/>
</dbReference>
<evidence type="ECO:0000313" key="1">
    <source>
        <dbReference type="EMBL" id="MDA3625869.1"/>
    </source>
</evidence>
<evidence type="ECO:0000313" key="2">
    <source>
        <dbReference type="Proteomes" id="UP001210380"/>
    </source>
</evidence>
<dbReference type="EMBL" id="JAQGLA010000011">
    <property type="protein sequence ID" value="MDA3625869.1"/>
    <property type="molecule type" value="Genomic_DNA"/>
</dbReference>
<keyword evidence="2" id="KW-1185">Reference proteome</keyword>
<dbReference type="SUPFAM" id="SSF50370">
    <property type="entry name" value="Ricin B-like lectins"/>
    <property type="match status" value="1"/>
</dbReference>
<reference evidence="1 2" key="1">
    <citation type="submission" date="2022-11" db="EMBL/GenBank/DDBJ databases">
        <title>Draft genome sequence of Saccharopolyspora sp. WRP15-2 isolated from rhizosphere soils of wild rice in Thailand.</title>
        <authorList>
            <person name="Duangmal K."/>
            <person name="Kammanee S."/>
            <person name="Muangham S."/>
        </authorList>
    </citation>
    <scope>NUCLEOTIDE SEQUENCE [LARGE SCALE GENOMIC DNA]</scope>
    <source>
        <strain evidence="1 2">WRP15-2</strain>
    </source>
</reference>
<evidence type="ECO:0008006" key="3">
    <source>
        <dbReference type="Google" id="ProtNLM"/>
    </source>
</evidence>